<comment type="similarity">
    <text evidence="11 13">Belongs to the EPSP synthase family. MurA subfamily.</text>
</comment>
<feature type="binding site" evidence="13">
    <location>
        <begin position="22"/>
        <end position="23"/>
    </location>
    <ligand>
        <name>phosphoenolpyruvate</name>
        <dbReference type="ChEBI" id="CHEBI:58702"/>
    </ligand>
</feature>
<feature type="domain" description="Enolpyruvate transferase" evidence="14">
    <location>
        <begin position="7"/>
        <end position="407"/>
    </location>
</feature>
<keyword evidence="9 13" id="KW-0961">Cell wall biogenesis/degradation</keyword>
<evidence type="ECO:0000256" key="12">
    <source>
        <dbReference type="ARBA" id="ARBA00047527"/>
    </source>
</evidence>
<dbReference type="EMBL" id="QFPO01000002">
    <property type="protein sequence ID" value="PZQ19501.1"/>
    <property type="molecule type" value="Genomic_DNA"/>
</dbReference>
<comment type="catalytic activity">
    <reaction evidence="12 13">
        <text>phosphoenolpyruvate + UDP-N-acetyl-alpha-D-glucosamine = UDP-N-acetyl-3-O-(1-carboxyvinyl)-alpha-D-glucosamine + phosphate</text>
        <dbReference type="Rhea" id="RHEA:18681"/>
        <dbReference type="ChEBI" id="CHEBI:43474"/>
        <dbReference type="ChEBI" id="CHEBI:57705"/>
        <dbReference type="ChEBI" id="CHEBI:58702"/>
        <dbReference type="ChEBI" id="CHEBI:68483"/>
        <dbReference type="EC" id="2.5.1.7"/>
    </reaction>
</comment>
<evidence type="ECO:0000256" key="13">
    <source>
        <dbReference type="HAMAP-Rule" id="MF_00111"/>
    </source>
</evidence>
<feature type="modified residue" description="2-(S-cysteinyl)pyruvic acid O-phosphothioketal" evidence="13">
    <location>
        <position position="117"/>
    </location>
</feature>
<feature type="active site" description="Proton donor" evidence="13">
    <location>
        <position position="117"/>
    </location>
</feature>
<keyword evidence="7 13" id="KW-0573">Peptidoglycan synthesis</keyword>
<dbReference type="InterPro" id="IPR013792">
    <property type="entry name" value="RNA3'P_cycl/enolpyr_Trfase_a/b"/>
</dbReference>
<evidence type="ECO:0000313" key="15">
    <source>
        <dbReference type="EMBL" id="PZQ19501.1"/>
    </source>
</evidence>
<evidence type="ECO:0000256" key="11">
    <source>
        <dbReference type="ARBA" id="ARBA00038367"/>
    </source>
</evidence>
<evidence type="ECO:0000256" key="6">
    <source>
        <dbReference type="ARBA" id="ARBA00022960"/>
    </source>
</evidence>
<accession>A0A2W5KQZ6</accession>
<keyword evidence="6 13" id="KW-0133">Cell shape</keyword>
<dbReference type="GO" id="GO:0051301">
    <property type="term" value="P:cell division"/>
    <property type="evidence" value="ECO:0007669"/>
    <property type="project" value="UniProtKB-KW"/>
</dbReference>
<dbReference type="GO" id="GO:0008360">
    <property type="term" value="P:regulation of cell shape"/>
    <property type="evidence" value="ECO:0007669"/>
    <property type="project" value="UniProtKB-KW"/>
</dbReference>
<dbReference type="SUPFAM" id="SSF55205">
    <property type="entry name" value="EPT/RTPC-like"/>
    <property type="match status" value="1"/>
</dbReference>
<evidence type="ECO:0000313" key="16">
    <source>
        <dbReference type="Proteomes" id="UP000249046"/>
    </source>
</evidence>
<comment type="pathway">
    <text evidence="2 13">Cell wall biogenesis; peptidoglycan biosynthesis.</text>
</comment>
<dbReference type="Gene3D" id="3.65.10.10">
    <property type="entry name" value="Enolpyruvate transferase domain"/>
    <property type="match status" value="2"/>
</dbReference>
<keyword evidence="4 13" id="KW-0132">Cell division</keyword>
<feature type="binding site" evidence="13">
    <location>
        <begin position="122"/>
        <end position="126"/>
    </location>
    <ligand>
        <name>UDP-N-acetyl-alpha-D-glucosamine</name>
        <dbReference type="ChEBI" id="CHEBI:57705"/>
    </ligand>
</feature>
<dbReference type="InterPro" id="IPR005750">
    <property type="entry name" value="UDP_GlcNAc_COvinyl_MurA"/>
</dbReference>
<evidence type="ECO:0000256" key="8">
    <source>
        <dbReference type="ARBA" id="ARBA00023306"/>
    </source>
</evidence>
<dbReference type="UniPathway" id="UPA00219"/>
<dbReference type="PANTHER" id="PTHR43783">
    <property type="entry name" value="UDP-N-ACETYLGLUCOSAMINE 1-CARBOXYVINYLTRANSFERASE"/>
    <property type="match status" value="1"/>
</dbReference>
<dbReference type="HAMAP" id="MF_00111">
    <property type="entry name" value="MurA"/>
    <property type="match status" value="1"/>
</dbReference>
<evidence type="ECO:0000256" key="7">
    <source>
        <dbReference type="ARBA" id="ARBA00022984"/>
    </source>
</evidence>
<evidence type="ECO:0000256" key="10">
    <source>
        <dbReference type="ARBA" id="ARBA00023317"/>
    </source>
</evidence>
<dbReference type="InterPro" id="IPR001986">
    <property type="entry name" value="Enolpyruvate_Tfrase_dom"/>
</dbReference>
<dbReference type="PANTHER" id="PTHR43783:SF1">
    <property type="entry name" value="UDP-N-ACETYLGLUCOSAMINE 1-CARBOXYVINYLTRANSFERASE"/>
    <property type="match status" value="1"/>
</dbReference>
<dbReference type="InterPro" id="IPR036968">
    <property type="entry name" value="Enolpyruvate_Tfrase_sf"/>
</dbReference>
<proteinExistence type="inferred from homology"/>
<dbReference type="CDD" id="cd01555">
    <property type="entry name" value="UdpNAET"/>
    <property type="match status" value="1"/>
</dbReference>
<reference evidence="15 16" key="1">
    <citation type="submission" date="2017-08" db="EMBL/GenBank/DDBJ databases">
        <title>Infants hospitalized years apart are colonized by the same room-sourced microbial strains.</title>
        <authorList>
            <person name="Brooks B."/>
            <person name="Olm M.R."/>
            <person name="Firek B.A."/>
            <person name="Baker R."/>
            <person name="Thomas B.C."/>
            <person name="Morowitz M.J."/>
            <person name="Banfield J.F."/>
        </authorList>
    </citation>
    <scope>NUCLEOTIDE SEQUENCE [LARGE SCALE GENOMIC DNA]</scope>
    <source>
        <strain evidence="15">S2_005_003_R2_42</strain>
    </source>
</reference>
<protein>
    <recommendedName>
        <fullName evidence="13">UDP-N-acetylglucosamine 1-carboxyvinyltransferase</fullName>
        <ecNumber evidence="13">2.5.1.7</ecNumber>
    </recommendedName>
    <alternativeName>
        <fullName evidence="13">Enoylpyruvate transferase</fullName>
    </alternativeName>
    <alternativeName>
        <fullName evidence="13">UDP-N-acetylglucosamine enolpyruvyl transferase</fullName>
        <shortName evidence="13">EPT</shortName>
    </alternativeName>
</protein>
<dbReference type="NCBIfam" id="NF006873">
    <property type="entry name" value="PRK09369.1"/>
    <property type="match status" value="1"/>
</dbReference>
<dbReference type="GO" id="GO:0008760">
    <property type="term" value="F:UDP-N-acetylglucosamine 1-carboxyvinyltransferase activity"/>
    <property type="evidence" value="ECO:0007669"/>
    <property type="project" value="UniProtKB-UniRule"/>
</dbReference>
<comment type="caution">
    <text evidence="13">Lacks conserved residue(s) required for the propagation of feature annotation.</text>
</comment>
<dbReference type="InterPro" id="IPR050068">
    <property type="entry name" value="MurA_subfamily"/>
</dbReference>
<evidence type="ECO:0000256" key="2">
    <source>
        <dbReference type="ARBA" id="ARBA00004752"/>
    </source>
</evidence>
<dbReference type="GO" id="GO:0009252">
    <property type="term" value="P:peptidoglycan biosynthetic process"/>
    <property type="evidence" value="ECO:0007669"/>
    <property type="project" value="UniProtKB-UniRule"/>
</dbReference>
<gene>
    <name evidence="13 15" type="primary">murA</name>
    <name evidence="15" type="ORF">DI564_01990</name>
</gene>
<sequence length="419" mass="44438">MAKIVINGGQPLNGEVTVSGAKNAVLPILAACLLADEPVTIGNVPHLHDVTTTMELLGQMGVELVVDERMRINVDPRAARHYFAPYDLVKTMRASILVLGPLVARFGAADVSLPGGCAIGSRPVDLHIKGLQALGADVTVENGYIRARAKRLRGTRINLDLVTVTGTENIMMAAVLASGTTIVENAAQEPEVIDLANCLNAMGARIEGAGTATLTIEGVERLHGTDYDVLPDRIETGTFLVGAAITGGRVVTKKVRPKTLDAVLAKLAEAGADINVGEDWIELDMGGRRPKAVNLTTAPYPAFPTDMQAQFTALNCIAEGVGVITETVFENRFMHAHELQRLGADIRLEGNTAIIKGVPQMTGAPLMATDLRASASLVLAGLVAQGDTTVDRVYHIDRGYENIEEKLGSLGAHIRRLPS</sequence>
<dbReference type="EC" id="2.5.1.7" evidence="13"/>
<comment type="caution">
    <text evidence="15">The sequence shown here is derived from an EMBL/GenBank/DDBJ whole genome shotgun (WGS) entry which is preliminary data.</text>
</comment>
<dbReference type="GO" id="GO:0019277">
    <property type="term" value="P:UDP-N-acetylgalactosamine biosynthetic process"/>
    <property type="evidence" value="ECO:0007669"/>
    <property type="project" value="InterPro"/>
</dbReference>
<keyword evidence="5 13" id="KW-0808">Transferase</keyword>
<dbReference type="GO" id="GO:0005737">
    <property type="term" value="C:cytoplasm"/>
    <property type="evidence" value="ECO:0007669"/>
    <property type="project" value="UniProtKB-SubCell"/>
</dbReference>
<dbReference type="Proteomes" id="UP000249046">
    <property type="component" value="Unassembled WGS sequence"/>
</dbReference>
<feature type="binding site" evidence="13">
    <location>
        <position position="93"/>
    </location>
    <ligand>
        <name>UDP-N-acetyl-alpha-D-glucosamine</name>
        <dbReference type="ChEBI" id="CHEBI:57705"/>
    </ligand>
</feature>
<keyword evidence="3 13" id="KW-0963">Cytoplasm</keyword>
<dbReference type="FunFam" id="3.65.10.10:FF:000002">
    <property type="entry name" value="UDP-N-acetylglucosamine 1-carboxyvinyltransferase"/>
    <property type="match status" value="1"/>
</dbReference>
<keyword evidence="10 13" id="KW-0670">Pyruvate</keyword>
<feature type="binding site" evidence="13">
    <location>
        <position position="328"/>
    </location>
    <ligand>
        <name>UDP-N-acetyl-alpha-D-glucosamine</name>
        <dbReference type="ChEBI" id="CHEBI:57705"/>
    </ligand>
</feature>
<comment type="function">
    <text evidence="13">Cell wall formation. Adds enolpyruvyl to UDP-N-acetylglucosamine.</text>
</comment>
<dbReference type="GO" id="GO:0071555">
    <property type="term" value="P:cell wall organization"/>
    <property type="evidence" value="ECO:0007669"/>
    <property type="project" value="UniProtKB-KW"/>
</dbReference>
<evidence type="ECO:0000256" key="9">
    <source>
        <dbReference type="ARBA" id="ARBA00023316"/>
    </source>
</evidence>
<dbReference type="AlphaFoldDB" id="A0A2W5KQZ6"/>
<evidence type="ECO:0000256" key="4">
    <source>
        <dbReference type="ARBA" id="ARBA00022618"/>
    </source>
</evidence>
<comment type="subcellular location">
    <subcellularLocation>
        <location evidence="1 13">Cytoplasm</location>
    </subcellularLocation>
</comment>
<feature type="binding site" evidence="13">
    <location>
        <position position="306"/>
    </location>
    <ligand>
        <name>UDP-N-acetyl-alpha-D-glucosamine</name>
        <dbReference type="ChEBI" id="CHEBI:57705"/>
    </ligand>
</feature>
<evidence type="ECO:0000256" key="1">
    <source>
        <dbReference type="ARBA" id="ARBA00004496"/>
    </source>
</evidence>
<dbReference type="Pfam" id="PF00275">
    <property type="entry name" value="EPSP_synthase"/>
    <property type="match status" value="1"/>
</dbReference>
<keyword evidence="8 13" id="KW-0131">Cell cycle</keyword>
<evidence type="ECO:0000256" key="5">
    <source>
        <dbReference type="ARBA" id="ARBA00022679"/>
    </source>
</evidence>
<organism evidence="15 16">
    <name type="scientific">Rhodanobacter denitrificans</name>
    <dbReference type="NCBI Taxonomy" id="666685"/>
    <lineage>
        <taxon>Bacteria</taxon>
        <taxon>Pseudomonadati</taxon>
        <taxon>Pseudomonadota</taxon>
        <taxon>Gammaproteobacteria</taxon>
        <taxon>Lysobacterales</taxon>
        <taxon>Rhodanobacteraceae</taxon>
        <taxon>Rhodanobacter</taxon>
    </lineage>
</organism>
<evidence type="ECO:0000259" key="14">
    <source>
        <dbReference type="Pfam" id="PF00275"/>
    </source>
</evidence>
<evidence type="ECO:0000256" key="3">
    <source>
        <dbReference type="ARBA" id="ARBA00022490"/>
    </source>
</evidence>
<dbReference type="NCBIfam" id="TIGR01072">
    <property type="entry name" value="murA"/>
    <property type="match status" value="1"/>
</dbReference>
<name>A0A2W5KQZ6_9GAMM</name>